<dbReference type="VEuPathDB" id="FungiDB:GW608_L11495"/>
<keyword evidence="1" id="KW-0812">Transmembrane</keyword>
<evidence type="ECO:0000313" key="3">
    <source>
        <dbReference type="EMBL" id="KTB04911.1"/>
    </source>
</evidence>
<evidence type="ECO:0000313" key="2">
    <source>
        <dbReference type="EMBL" id="KTB01049.1"/>
    </source>
</evidence>
<dbReference type="Proteomes" id="UP000054886">
    <property type="component" value="Unassembled WGS sequence"/>
</dbReference>
<feature type="transmembrane region" description="Helical" evidence="1">
    <location>
        <begin position="23"/>
        <end position="44"/>
    </location>
</feature>
<evidence type="ECO:0000256" key="1">
    <source>
        <dbReference type="SAM" id="Phobius"/>
    </source>
</evidence>
<dbReference type="VEuPathDB" id="FungiDB:GWK60_L11473"/>
<feature type="transmembrane region" description="Helical" evidence="1">
    <location>
        <begin position="50"/>
        <end position="75"/>
    </location>
</feature>
<dbReference type="AlphaFoldDB" id="A0A0W0E5X9"/>
<keyword evidence="1" id="KW-1133">Transmembrane helix</keyword>
<gene>
    <name evidence="2" type="ORF">AO440_004594</name>
    <name evidence="3" type="ORF">AO440_004992</name>
</gene>
<organism evidence="2 4">
    <name type="scientific">Candida glabrata</name>
    <name type="common">Yeast</name>
    <name type="synonym">Torulopsis glabrata</name>
    <dbReference type="NCBI Taxonomy" id="5478"/>
    <lineage>
        <taxon>Eukaryota</taxon>
        <taxon>Fungi</taxon>
        <taxon>Dikarya</taxon>
        <taxon>Ascomycota</taxon>
        <taxon>Saccharomycotina</taxon>
        <taxon>Saccharomycetes</taxon>
        <taxon>Saccharomycetales</taxon>
        <taxon>Saccharomycetaceae</taxon>
        <taxon>Nakaseomyces</taxon>
    </lineage>
</organism>
<reference evidence="2 4" key="1">
    <citation type="submission" date="2015-10" db="EMBL/GenBank/DDBJ databases">
        <title>Draft genomes sequences of Candida glabrata isolates 1A, 1B, 2A, 2B, 3A and 3B.</title>
        <authorList>
            <person name="Haavelsrud O.E."/>
            <person name="Gaustad P."/>
        </authorList>
    </citation>
    <scope>NUCLEOTIDE SEQUENCE [LARGE SCALE GENOMIC DNA]</scope>
    <source>
        <strain evidence="2">910700640</strain>
    </source>
</reference>
<keyword evidence="1" id="KW-0472">Membrane</keyword>
<dbReference type="EMBL" id="LLZZ01000132">
    <property type="protein sequence ID" value="KTB01049.1"/>
    <property type="molecule type" value="Genomic_DNA"/>
</dbReference>
<sequence length="149" mass="16968">MEKAIPFIRSNQEIEFRVGDRDVYIHLPSFVLGALVIGLVGPILKTVIGGIWVGLILFSKFAVVIGIALTIIWILSGSQKRQVKRSKPTYTETINKIRPQEDSEADIGSYKYFNIPVEKEPYIKRKPSISTISIDEKDLYTNFVRKARR</sequence>
<evidence type="ECO:0000313" key="4">
    <source>
        <dbReference type="Proteomes" id="UP000054886"/>
    </source>
</evidence>
<dbReference type="VEuPathDB" id="FungiDB:GVI51_L03575"/>
<dbReference type="EMBL" id="LLZZ01000115">
    <property type="protein sequence ID" value="KTB04911.1"/>
    <property type="molecule type" value="Genomic_DNA"/>
</dbReference>
<protein>
    <submittedName>
        <fullName evidence="2">Uncharacterized protein</fullName>
    </submittedName>
</protein>
<dbReference type="VEuPathDB" id="FungiDB:CAGL0L03762g"/>
<accession>A0A0W0E5X9</accession>
<dbReference type="VEuPathDB" id="FungiDB:B1J91_L03762g"/>
<proteinExistence type="predicted"/>
<comment type="caution">
    <text evidence="2">The sequence shown here is derived from an EMBL/GenBank/DDBJ whole genome shotgun (WGS) entry which is preliminary data.</text>
</comment>
<name>A0A0W0E5X9_CANGB</name>